<reference evidence="4 5" key="1">
    <citation type="submission" date="2021-03" db="EMBL/GenBank/DDBJ databases">
        <title>Genomic Encyclopedia of Type Strains, Phase IV (KMG-IV): sequencing the most valuable type-strain genomes for metagenomic binning, comparative biology and taxonomic classification.</title>
        <authorList>
            <person name="Goeker M."/>
        </authorList>
    </citation>
    <scope>NUCLEOTIDE SEQUENCE [LARGE SCALE GENOMIC DNA]</scope>
    <source>
        <strain evidence="4 5">DSM 12287</strain>
    </source>
</reference>
<dbReference type="EC" id="1.8.4.11" evidence="2"/>
<evidence type="ECO:0000256" key="1">
    <source>
        <dbReference type="ARBA" id="ARBA00023002"/>
    </source>
</evidence>
<dbReference type="PANTHER" id="PTHR43774">
    <property type="entry name" value="PEPTIDE METHIONINE SULFOXIDE REDUCTASE"/>
    <property type="match status" value="1"/>
</dbReference>
<sequence length="179" mass="20229">MTDTETATVGGGCFWCVEAAFKELDGVESVTSGYAGGHADDPTYREVCTGNTGHAEVVQVEYDSDALSYEDILEVFFTVHDPTQLNRQGPDVGSQYRSIVLYHDDEQRDVVERYVEALDEEGGYDDEVVTEIEPLETFHRAEEKHQDYFEKNPADAYCTMHAQPKVEKVRERFNEKAEA</sequence>
<comment type="catalytic activity">
    <reaction evidence="2">
        <text>L-methionyl-[protein] + [thioredoxin]-disulfide + H2O = L-methionyl-(S)-S-oxide-[protein] + [thioredoxin]-dithiol</text>
        <dbReference type="Rhea" id="RHEA:14217"/>
        <dbReference type="Rhea" id="RHEA-COMP:10698"/>
        <dbReference type="Rhea" id="RHEA-COMP:10700"/>
        <dbReference type="Rhea" id="RHEA-COMP:12313"/>
        <dbReference type="Rhea" id="RHEA-COMP:12315"/>
        <dbReference type="ChEBI" id="CHEBI:15377"/>
        <dbReference type="ChEBI" id="CHEBI:16044"/>
        <dbReference type="ChEBI" id="CHEBI:29950"/>
        <dbReference type="ChEBI" id="CHEBI:44120"/>
        <dbReference type="ChEBI" id="CHEBI:50058"/>
        <dbReference type="EC" id="1.8.4.11"/>
    </reaction>
</comment>
<dbReference type="Gene3D" id="3.30.1060.10">
    <property type="entry name" value="Peptide methionine sulphoxide reductase MsrA"/>
    <property type="match status" value="1"/>
</dbReference>
<evidence type="ECO:0000313" key="5">
    <source>
        <dbReference type="Proteomes" id="UP000770586"/>
    </source>
</evidence>
<evidence type="ECO:0000259" key="3">
    <source>
        <dbReference type="Pfam" id="PF01625"/>
    </source>
</evidence>
<dbReference type="AlphaFoldDB" id="A0A8J7UM83"/>
<dbReference type="GO" id="GO:0008113">
    <property type="term" value="F:peptide-methionine (S)-S-oxide reductase activity"/>
    <property type="evidence" value="ECO:0007669"/>
    <property type="project" value="UniProtKB-UniRule"/>
</dbReference>
<dbReference type="OrthoDB" id="7150at2157"/>
<dbReference type="Pfam" id="PF01625">
    <property type="entry name" value="PMSR"/>
    <property type="match status" value="1"/>
</dbReference>
<protein>
    <recommendedName>
        <fullName evidence="2">Peptide methionine sulfoxide reductase MsrA</fullName>
        <shortName evidence="2">Protein-methionine-S-oxide reductase</shortName>
        <ecNumber evidence="2">1.8.4.11</ecNumber>
    </recommendedName>
    <alternativeName>
        <fullName evidence="2">Peptide-methionine (S)-S-oxide reductase</fullName>
        <shortName evidence="2">Peptide Met(O) reductase</shortName>
    </alternativeName>
</protein>
<keyword evidence="5" id="KW-1185">Reference proteome</keyword>
<dbReference type="Proteomes" id="UP000770586">
    <property type="component" value="Unassembled WGS sequence"/>
</dbReference>
<dbReference type="RefSeq" id="WP_209546259.1">
    <property type="nucleotide sequence ID" value="NZ_BAAADX010000002.1"/>
</dbReference>
<gene>
    <name evidence="2" type="primary">msrA</name>
    <name evidence="4" type="ORF">J2744_001542</name>
</gene>
<dbReference type="PANTHER" id="PTHR43774:SF1">
    <property type="entry name" value="PEPTIDE METHIONINE SULFOXIDE REDUCTASE MSRA 2"/>
    <property type="match status" value="1"/>
</dbReference>
<comment type="function">
    <text evidence="2">Has an important function as a repair enzyme for proteins that have been inactivated by oxidation. Catalyzes the reversible oxidation-reduction of methionine sulfoxide in proteins to methionine.</text>
</comment>
<dbReference type="InterPro" id="IPR036509">
    <property type="entry name" value="Met_Sox_Rdtase_MsrA_sf"/>
</dbReference>
<feature type="domain" description="Peptide methionine sulphoxide reductase MsrA" evidence="3">
    <location>
        <begin position="6"/>
        <end position="158"/>
    </location>
</feature>
<dbReference type="SUPFAM" id="SSF55068">
    <property type="entry name" value="Peptide methionine sulfoxide reductase"/>
    <property type="match status" value="1"/>
</dbReference>
<keyword evidence="1 2" id="KW-0560">Oxidoreductase</keyword>
<comment type="similarity">
    <text evidence="2">Belongs to the MsrA Met sulfoxide reductase family.</text>
</comment>
<comment type="caution">
    <text evidence="4">The sequence shown here is derived from an EMBL/GenBank/DDBJ whole genome shotgun (WGS) entry which is preliminary data.</text>
</comment>
<dbReference type="EMBL" id="JAGGKE010000005">
    <property type="protein sequence ID" value="MBP1901864.1"/>
    <property type="molecule type" value="Genomic_DNA"/>
</dbReference>
<dbReference type="NCBIfam" id="TIGR00401">
    <property type="entry name" value="msrA"/>
    <property type="match status" value="1"/>
</dbReference>
<organism evidence="4 5">
    <name type="scientific">Halorubrum trapanicum</name>
    <dbReference type="NCBI Taxonomy" id="29284"/>
    <lineage>
        <taxon>Archaea</taxon>
        <taxon>Methanobacteriati</taxon>
        <taxon>Methanobacteriota</taxon>
        <taxon>Stenosarchaea group</taxon>
        <taxon>Halobacteria</taxon>
        <taxon>Halobacteriales</taxon>
        <taxon>Haloferacaceae</taxon>
        <taxon>Halorubrum</taxon>
    </lineage>
</organism>
<accession>A0A8J7UM83</accession>
<feature type="active site" evidence="2">
    <location>
        <position position="13"/>
    </location>
</feature>
<evidence type="ECO:0000256" key="2">
    <source>
        <dbReference type="HAMAP-Rule" id="MF_01401"/>
    </source>
</evidence>
<evidence type="ECO:0000313" key="4">
    <source>
        <dbReference type="EMBL" id="MBP1901864.1"/>
    </source>
</evidence>
<name>A0A8J7UM83_9EURY</name>
<dbReference type="HAMAP" id="MF_01401">
    <property type="entry name" value="MsrA"/>
    <property type="match status" value="1"/>
</dbReference>
<comment type="catalytic activity">
    <reaction evidence="2">
        <text>[thioredoxin]-disulfide + L-methionine + H2O = L-methionine (S)-S-oxide + [thioredoxin]-dithiol</text>
        <dbReference type="Rhea" id="RHEA:19993"/>
        <dbReference type="Rhea" id="RHEA-COMP:10698"/>
        <dbReference type="Rhea" id="RHEA-COMP:10700"/>
        <dbReference type="ChEBI" id="CHEBI:15377"/>
        <dbReference type="ChEBI" id="CHEBI:29950"/>
        <dbReference type="ChEBI" id="CHEBI:50058"/>
        <dbReference type="ChEBI" id="CHEBI:57844"/>
        <dbReference type="ChEBI" id="CHEBI:58772"/>
        <dbReference type="EC" id="1.8.4.11"/>
    </reaction>
</comment>
<dbReference type="InterPro" id="IPR002569">
    <property type="entry name" value="Met_Sox_Rdtase_MsrA_dom"/>
</dbReference>
<proteinExistence type="inferred from homology"/>